<sequence>MDNDVSPSPFHSVSSVFTFTVLLATRQGNFHSHSDTVSGKAVPSRLPACSTAIKLAVKRSLSVYTPPLPLRLSFHSANSYLFDRTLLFE</sequence>
<dbReference type="AlphaFoldDB" id="A0AAV2DQD1"/>
<gene>
    <name evidence="1" type="ORF">LTRI10_LOCUS17501</name>
</gene>
<proteinExistence type="predicted"/>
<keyword evidence="2" id="KW-1185">Reference proteome</keyword>
<dbReference type="Proteomes" id="UP001497516">
    <property type="component" value="Chromosome 3"/>
</dbReference>
<organism evidence="1 2">
    <name type="scientific">Linum trigynum</name>
    <dbReference type="NCBI Taxonomy" id="586398"/>
    <lineage>
        <taxon>Eukaryota</taxon>
        <taxon>Viridiplantae</taxon>
        <taxon>Streptophyta</taxon>
        <taxon>Embryophyta</taxon>
        <taxon>Tracheophyta</taxon>
        <taxon>Spermatophyta</taxon>
        <taxon>Magnoliopsida</taxon>
        <taxon>eudicotyledons</taxon>
        <taxon>Gunneridae</taxon>
        <taxon>Pentapetalae</taxon>
        <taxon>rosids</taxon>
        <taxon>fabids</taxon>
        <taxon>Malpighiales</taxon>
        <taxon>Linaceae</taxon>
        <taxon>Linum</taxon>
    </lineage>
</organism>
<evidence type="ECO:0000313" key="2">
    <source>
        <dbReference type="Proteomes" id="UP001497516"/>
    </source>
</evidence>
<dbReference type="EMBL" id="OZ034816">
    <property type="protein sequence ID" value="CAL1375719.1"/>
    <property type="molecule type" value="Genomic_DNA"/>
</dbReference>
<name>A0AAV2DQD1_9ROSI</name>
<reference evidence="1 2" key="1">
    <citation type="submission" date="2024-04" db="EMBL/GenBank/DDBJ databases">
        <authorList>
            <person name="Fracassetti M."/>
        </authorList>
    </citation>
    <scope>NUCLEOTIDE SEQUENCE [LARGE SCALE GENOMIC DNA]</scope>
</reference>
<accession>A0AAV2DQD1</accession>
<evidence type="ECO:0000313" key="1">
    <source>
        <dbReference type="EMBL" id="CAL1375719.1"/>
    </source>
</evidence>
<protein>
    <submittedName>
        <fullName evidence="1">Uncharacterized protein</fullName>
    </submittedName>
</protein>